<proteinExistence type="inferred from homology"/>
<keyword evidence="4" id="KW-0997">Cell inner membrane</keyword>
<dbReference type="EMBL" id="UINC01015779">
    <property type="protein sequence ID" value="SVA66194.1"/>
    <property type="molecule type" value="Genomic_DNA"/>
</dbReference>
<dbReference type="GO" id="GO:0005886">
    <property type="term" value="C:plasma membrane"/>
    <property type="evidence" value="ECO:0007669"/>
    <property type="project" value="UniProtKB-SubCell"/>
</dbReference>
<dbReference type="InterPro" id="IPR042094">
    <property type="entry name" value="T2SS_GspF_sf"/>
</dbReference>
<evidence type="ECO:0000256" key="3">
    <source>
        <dbReference type="ARBA" id="ARBA00022475"/>
    </source>
</evidence>
<feature type="transmembrane region" description="Helical" evidence="9">
    <location>
        <begin position="369"/>
        <end position="393"/>
    </location>
</feature>
<feature type="non-terminal residue" evidence="11">
    <location>
        <position position="394"/>
    </location>
</feature>
<feature type="transmembrane region" description="Helical" evidence="9">
    <location>
        <begin position="227"/>
        <end position="246"/>
    </location>
</feature>
<dbReference type="Gene3D" id="1.20.81.30">
    <property type="entry name" value="Type II secretion system (T2SS), domain F"/>
    <property type="match status" value="2"/>
</dbReference>
<dbReference type="PANTHER" id="PTHR30012">
    <property type="entry name" value="GENERAL SECRETION PATHWAY PROTEIN"/>
    <property type="match status" value="1"/>
</dbReference>
<keyword evidence="6 9" id="KW-1133">Transmembrane helix</keyword>
<reference evidence="11" key="1">
    <citation type="submission" date="2018-05" db="EMBL/GenBank/DDBJ databases">
        <authorList>
            <person name="Lanie J.A."/>
            <person name="Ng W.-L."/>
            <person name="Kazmierczak K.M."/>
            <person name="Andrzejewski T.M."/>
            <person name="Davidsen T.M."/>
            <person name="Wayne K.J."/>
            <person name="Tettelin H."/>
            <person name="Glass J.I."/>
            <person name="Rusch D."/>
            <person name="Podicherti R."/>
            <person name="Tsui H.-C.T."/>
            <person name="Winkler M.E."/>
        </authorList>
    </citation>
    <scope>NUCLEOTIDE SEQUENCE</scope>
</reference>
<evidence type="ECO:0000256" key="7">
    <source>
        <dbReference type="ARBA" id="ARBA00023136"/>
    </source>
</evidence>
<evidence type="ECO:0000256" key="9">
    <source>
        <dbReference type="SAM" id="Phobius"/>
    </source>
</evidence>
<dbReference type="InterPro" id="IPR003004">
    <property type="entry name" value="GspF/PilC"/>
</dbReference>
<sequence>VASFQYKGRRDGKHCDGTVEAEDRKQAITMLNGQGVQLQQLSEVDSNKSGSSEGGISLSLGGSKKVKPRDITILTRQMATLLEAGFPLSRALEFVSRQDSSGPMSEMVGDLSRAIQQGRDFSQALADYPQYFGGIYLSMIRAGETGGILAIMLDRLAEMREADEALNDRFKSAMTYPALMLGAMVIALGVMFAYVVPQFATMFEDMGRALPGPTQILLNVGNFAQTWWLAIIVVLVVIGASFRAWTKTVAGAYQYDRMRLEMPLIGGFMIQFAVARLARTAGTLLESGVNMVDAFASAGDVSGNLYISEIMKRALADVRQGKPLAVALSSAPIMPVLLREMIALGEESGQVGPMMKRVAEVYDRQTREIVSGITSIIEPFMVLFMGAVVGMVVI</sequence>
<evidence type="ECO:0000313" key="11">
    <source>
        <dbReference type="EMBL" id="SVA66194.1"/>
    </source>
</evidence>
<evidence type="ECO:0000256" key="5">
    <source>
        <dbReference type="ARBA" id="ARBA00022692"/>
    </source>
</evidence>
<feature type="region of interest" description="Disordered" evidence="8">
    <location>
        <begin position="42"/>
        <end position="63"/>
    </location>
</feature>
<dbReference type="Pfam" id="PF00482">
    <property type="entry name" value="T2SSF"/>
    <property type="match status" value="2"/>
</dbReference>
<dbReference type="FunFam" id="1.20.81.30:FF:000001">
    <property type="entry name" value="Type II secretion system protein F"/>
    <property type="match status" value="1"/>
</dbReference>
<organism evidence="11">
    <name type="scientific">marine metagenome</name>
    <dbReference type="NCBI Taxonomy" id="408172"/>
    <lineage>
        <taxon>unclassified sequences</taxon>
        <taxon>metagenomes</taxon>
        <taxon>ecological metagenomes</taxon>
    </lineage>
</organism>
<name>A0A381XN42_9ZZZZ</name>
<evidence type="ECO:0000259" key="10">
    <source>
        <dbReference type="Pfam" id="PF00482"/>
    </source>
</evidence>
<comment type="subcellular location">
    <subcellularLocation>
        <location evidence="1">Cell inner membrane</location>
        <topology evidence="1">Multi-pass membrane protein</topology>
    </subcellularLocation>
</comment>
<feature type="transmembrane region" description="Helical" evidence="9">
    <location>
        <begin position="176"/>
        <end position="196"/>
    </location>
</feature>
<evidence type="ECO:0000256" key="2">
    <source>
        <dbReference type="ARBA" id="ARBA00005745"/>
    </source>
</evidence>
<evidence type="ECO:0000256" key="6">
    <source>
        <dbReference type="ARBA" id="ARBA00022989"/>
    </source>
</evidence>
<feature type="domain" description="Type II secretion system protein GspF" evidence="10">
    <location>
        <begin position="278"/>
        <end position="393"/>
    </location>
</feature>
<dbReference type="PANTHER" id="PTHR30012:SF0">
    <property type="entry name" value="TYPE II SECRETION SYSTEM PROTEIN F-RELATED"/>
    <property type="match status" value="1"/>
</dbReference>
<keyword evidence="7 9" id="KW-0472">Membrane</keyword>
<feature type="domain" description="Type II secretion system protein GspF" evidence="10">
    <location>
        <begin position="75"/>
        <end position="197"/>
    </location>
</feature>
<feature type="compositionally biased region" description="Low complexity" evidence="8">
    <location>
        <begin position="49"/>
        <end position="63"/>
    </location>
</feature>
<comment type="similarity">
    <text evidence="2">Belongs to the GSP F family.</text>
</comment>
<evidence type="ECO:0000256" key="4">
    <source>
        <dbReference type="ARBA" id="ARBA00022519"/>
    </source>
</evidence>
<dbReference type="InterPro" id="IPR018076">
    <property type="entry name" value="T2SS_GspF_dom"/>
</dbReference>
<keyword evidence="5 9" id="KW-0812">Transmembrane</keyword>
<gene>
    <name evidence="11" type="ORF">METZ01_LOCUS119048</name>
</gene>
<keyword evidence="3" id="KW-1003">Cell membrane</keyword>
<feature type="non-terminal residue" evidence="11">
    <location>
        <position position="1"/>
    </location>
</feature>
<accession>A0A381XN42</accession>
<evidence type="ECO:0000256" key="8">
    <source>
        <dbReference type="SAM" id="MobiDB-lite"/>
    </source>
</evidence>
<dbReference type="PRINTS" id="PR00812">
    <property type="entry name" value="BCTERIALGSPF"/>
</dbReference>
<dbReference type="AlphaFoldDB" id="A0A381XN42"/>
<protein>
    <recommendedName>
        <fullName evidence="10">Type II secretion system protein GspF domain-containing protein</fullName>
    </recommendedName>
</protein>
<evidence type="ECO:0000256" key="1">
    <source>
        <dbReference type="ARBA" id="ARBA00004429"/>
    </source>
</evidence>